<dbReference type="Pfam" id="PF01385">
    <property type="entry name" value="OrfB_IS605"/>
    <property type="match status" value="1"/>
</dbReference>
<evidence type="ECO:0000256" key="2">
    <source>
        <dbReference type="ARBA" id="ARBA00011044"/>
    </source>
</evidence>
<reference evidence="8 9" key="1">
    <citation type="submission" date="2018-06" db="EMBL/GenBank/DDBJ databases">
        <authorList>
            <consortium name="Pathogen Informatics"/>
            <person name="Doyle S."/>
        </authorList>
    </citation>
    <scope>NUCLEOTIDE SEQUENCE [LARGE SCALE GENOMIC DNA]</scope>
    <source>
        <strain evidence="8 9">NCTC12224</strain>
    </source>
</reference>
<sequence length="412" mass="48677">MEVTRTLKARIVLDNHNDYSKLMDTMVAFRNGCNTVSEYIFNNDFPLNQLTIQKEIYQDIRSRHQLKSQMSISTIRTTVARYKTVQTQLRKQSVWDGYKKDNHGKSVRNYIRKDLTFLWKPIIFNRPQLDLVRNRDYTIKDDHSVTLNTIYGRVAGRLIFNGLEHYLQSEWQFGTAKIVKSGKHYYMHISVTTEIPEFQLETVRNVVGIDRGLRQIVTTYDNKGRTQFVNGAFIKQKRNHYKQLRASLQAKGTQSAKRRLRKLAERESRWMNDVNHCLSKTLVQQYGKHTLFVLEDLADVTFDTVSKRKKENRYEHHSWSFYDLEQKLAYKAIQNESQVITVSAQYTSQRCSKCGIIRKENRDRNNHSYHCHNCGYTSNDDRVAAMNIYELGKWFVSGVEKPQFEIIENEKW</sequence>
<gene>
    <name evidence="8" type="ORF">NCTC12224_00041</name>
</gene>
<dbReference type="OrthoDB" id="4278026at2"/>
<dbReference type="PANTHER" id="PTHR30405">
    <property type="entry name" value="TRANSPOSASE"/>
    <property type="match status" value="1"/>
</dbReference>
<dbReference type="InterPro" id="IPR001959">
    <property type="entry name" value="Transposase"/>
</dbReference>
<keyword evidence="3" id="KW-0815">Transposition</keyword>
<evidence type="ECO:0000256" key="3">
    <source>
        <dbReference type="ARBA" id="ARBA00022578"/>
    </source>
</evidence>
<keyword evidence="9" id="KW-1185">Reference proteome</keyword>
<dbReference type="GO" id="GO:0032196">
    <property type="term" value="P:transposition"/>
    <property type="evidence" value="ECO:0007669"/>
    <property type="project" value="UniProtKB-KW"/>
</dbReference>
<dbReference type="Proteomes" id="UP000254924">
    <property type="component" value="Unassembled WGS sequence"/>
</dbReference>
<name>A0A380K1T0_9STRE</name>
<feature type="domain" description="Cas12f1-like TNB" evidence="7">
    <location>
        <begin position="321"/>
        <end position="388"/>
    </location>
</feature>
<evidence type="ECO:0000256" key="5">
    <source>
        <dbReference type="ARBA" id="ARBA00023172"/>
    </source>
</evidence>
<protein>
    <submittedName>
        <fullName evidence="8">Transposase, IS605 OrfB family</fullName>
    </submittedName>
</protein>
<dbReference type="EMBL" id="UHFN01000002">
    <property type="protein sequence ID" value="SUN57972.1"/>
    <property type="molecule type" value="Genomic_DNA"/>
</dbReference>
<dbReference type="AlphaFoldDB" id="A0A380K1T0"/>
<evidence type="ECO:0000313" key="9">
    <source>
        <dbReference type="Proteomes" id="UP000254924"/>
    </source>
</evidence>
<dbReference type="NCBIfam" id="NF040570">
    <property type="entry name" value="guided_TnpB"/>
    <property type="match status" value="1"/>
</dbReference>
<feature type="domain" description="Probable transposase IS891/IS1136/IS1341" evidence="6">
    <location>
        <begin position="198"/>
        <end position="293"/>
    </location>
</feature>
<evidence type="ECO:0000259" key="7">
    <source>
        <dbReference type="Pfam" id="PF07282"/>
    </source>
</evidence>
<dbReference type="NCBIfam" id="TIGR01766">
    <property type="entry name" value="IS200/IS605 family accessory protein TnpB-like domain"/>
    <property type="match status" value="1"/>
</dbReference>
<organism evidence="8 9">
    <name type="scientific">Streptococcus hyointestinalis</name>
    <dbReference type="NCBI Taxonomy" id="1337"/>
    <lineage>
        <taxon>Bacteria</taxon>
        <taxon>Bacillati</taxon>
        <taxon>Bacillota</taxon>
        <taxon>Bacilli</taxon>
        <taxon>Lactobacillales</taxon>
        <taxon>Streptococcaceae</taxon>
        <taxon>Streptococcus</taxon>
    </lineage>
</organism>
<dbReference type="Pfam" id="PF07282">
    <property type="entry name" value="Cas12f1-like_TNB"/>
    <property type="match status" value="1"/>
</dbReference>
<evidence type="ECO:0000256" key="4">
    <source>
        <dbReference type="ARBA" id="ARBA00023125"/>
    </source>
</evidence>
<evidence type="ECO:0000313" key="8">
    <source>
        <dbReference type="EMBL" id="SUN57972.1"/>
    </source>
</evidence>
<keyword evidence="4" id="KW-0238">DNA-binding</keyword>
<comment type="similarity">
    <text evidence="2">In the N-terminal section; belongs to the transposase 2 family.</text>
</comment>
<dbReference type="GO" id="GO:0006310">
    <property type="term" value="P:DNA recombination"/>
    <property type="evidence" value="ECO:0007669"/>
    <property type="project" value="UniProtKB-KW"/>
</dbReference>
<evidence type="ECO:0000259" key="6">
    <source>
        <dbReference type="Pfam" id="PF01385"/>
    </source>
</evidence>
<dbReference type="GO" id="GO:0003677">
    <property type="term" value="F:DNA binding"/>
    <property type="evidence" value="ECO:0007669"/>
    <property type="project" value="UniProtKB-KW"/>
</dbReference>
<proteinExistence type="inferred from homology"/>
<dbReference type="InterPro" id="IPR051399">
    <property type="entry name" value="RNA-guided_DNA_endo/Transpos"/>
</dbReference>
<dbReference type="InterPro" id="IPR010095">
    <property type="entry name" value="Cas12f1-like_TNB"/>
</dbReference>
<keyword evidence="5" id="KW-0233">DNA recombination</keyword>
<accession>A0A380K1T0</accession>
<comment type="similarity">
    <text evidence="1">In the C-terminal section; belongs to the transposase 35 family.</text>
</comment>
<evidence type="ECO:0000256" key="1">
    <source>
        <dbReference type="ARBA" id="ARBA00008761"/>
    </source>
</evidence>
<dbReference type="PANTHER" id="PTHR30405:SF11">
    <property type="entry name" value="RNA-GUIDED DNA ENDONUCLEASE RV2885C-RELATED"/>
    <property type="match status" value="1"/>
</dbReference>